<feature type="binding site" evidence="9">
    <location>
        <position position="129"/>
    </location>
    <ligand>
        <name>Zn(2+)</name>
        <dbReference type="ChEBI" id="CHEBI:29105"/>
        <note>catalytic</note>
    </ligand>
</feature>
<evidence type="ECO:0000256" key="4">
    <source>
        <dbReference type="ARBA" id="ARBA00022722"/>
    </source>
</evidence>
<dbReference type="PANTHER" id="PTHR46986">
    <property type="entry name" value="ENDORIBONUCLEASE YBEY, CHLOROPLASTIC"/>
    <property type="match status" value="1"/>
</dbReference>
<dbReference type="NCBIfam" id="TIGR00043">
    <property type="entry name" value="rRNA maturation RNase YbeY"/>
    <property type="match status" value="1"/>
</dbReference>
<dbReference type="GO" id="GO:0005737">
    <property type="term" value="C:cytoplasm"/>
    <property type="evidence" value="ECO:0007669"/>
    <property type="project" value="UniProtKB-SubCell"/>
</dbReference>
<keyword evidence="3 9" id="KW-0698">rRNA processing</keyword>
<dbReference type="GO" id="GO:0008270">
    <property type="term" value="F:zinc ion binding"/>
    <property type="evidence" value="ECO:0007669"/>
    <property type="project" value="UniProtKB-UniRule"/>
</dbReference>
<keyword evidence="5 9" id="KW-0479">Metal-binding</keyword>
<keyword evidence="4 9" id="KW-0540">Nuclease</keyword>
<dbReference type="EMBL" id="AP019367">
    <property type="protein sequence ID" value="BBH50171.1"/>
    <property type="molecule type" value="Genomic_DNA"/>
</dbReference>
<comment type="subcellular location">
    <subcellularLocation>
        <location evidence="9">Cytoplasm</location>
    </subcellularLocation>
</comment>
<feature type="binding site" evidence="9">
    <location>
        <position position="119"/>
    </location>
    <ligand>
        <name>Zn(2+)</name>
        <dbReference type="ChEBI" id="CHEBI:29105"/>
        <note>catalytic</note>
    </ligand>
</feature>
<sequence>MSASVNLYCEDGVELAIDERELSRVFDLVLAEEGVDRECCVSVSVLGERSMQELNAQWRGVESPTDVISLECERPDDPELAPGEPCELGDIAMAPEVLAAQSTRFGTTPADETRLMAIHSLLHLLGYDHIDEDDARVMEAREDELLALACGRELVHVATTRHDDDAPLADARDSSGGGEDA</sequence>
<dbReference type="OrthoDB" id="9807740at2"/>
<keyword evidence="2 9" id="KW-0690">Ribosome biogenesis</keyword>
<evidence type="ECO:0000256" key="5">
    <source>
        <dbReference type="ARBA" id="ARBA00022723"/>
    </source>
</evidence>
<comment type="cofactor">
    <cofactor evidence="9">
        <name>Zn(2+)</name>
        <dbReference type="ChEBI" id="CHEBI:29105"/>
    </cofactor>
    <text evidence="9">Binds 1 zinc ion.</text>
</comment>
<organism evidence="10 11">
    <name type="scientific">Parolsenella catena</name>
    <dbReference type="NCBI Taxonomy" id="2003188"/>
    <lineage>
        <taxon>Bacteria</taxon>
        <taxon>Bacillati</taxon>
        <taxon>Actinomycetota</taxon>
        <taxon>Coriobacteriia</taxon>
        <taxon>Coriobacteriales</taxon>
        <taxon>Atopobiaceae</taxon>
        <taxon>Parolsenella</taxon>
    </lineage>
</organism>
<dbReference type="InterPro" id="IPR023091">
    <property type="entry name" value="MetalPrtase_cat_dom_sf_prd"/>
</dbReference>
<dbReference type="EC" id="3.1.-.-" evidence="9"/>
<evidence type="ECO:0000256" key="8">
    <source>
        <dbReference type="ARBA" id="ARBA00022833"/>
    </source>
</evidence>
<dbReference type="Pfam" id="PF02130">
    <property type="entry name" value="YbeY"/>
    <property type="match status" value="1"/>
</dbReference>
<dbReference type="Gene3D" id="3.40.390.30">
    <property type="entry name" value="Metalloproteases ('zincins'), catalytic domain"/>
    <property type="match status" value="1"/>
</dbReference>
<dbReference type="Proteomes" id="UP000273154">
    <property type="component" value="Chromosome"/>
</dbReference>
<evidence type="ECO:0000256" key="6">
    <source>
        <dbReference type="ARBA" id="ARBA00022759"/>
    </source>
</evidence>
<dbReference type="GO" id="GO:0006364">
    <property type="term" value="P:rRNA processing"/>
    <property type="evidence" value="ECO:0007669"/>
    <property type="project" value="UniProtKB-UniRule"/>
</dbReference>
<evidence type="ECO:0000313" key="11">
    <source>
        <dbReference type="Proteomes" id="UP000273154"/>
    </source>
</evidence>
<keyword evidence="6 9" id="KW-0255">Endonuclease</keyword>
<keyword evidence="7 9" id="KW-0378">Hydrolase</keyword>
<evidence type="ECO:0000256" key="1">
    <source>
        <dbReference type="ARBA" id="ARBA00010875"/>
    </source>
</evidence>
<dbReference type="RefSeq" id="WP_126421765.1">
    <property type="nucleotide sequence ID" value="NZ_AP019367.1"/>
</dbReference>
<dbReference type="GO" id="GO:0004222">
    <property type="term" value="F:metalloendopeptidase activity"/>
    <property type="evidence" value="ECO:0007669"/>
    <property type="project" value="InterPro"/>
</dbReference>
<evidence type="ECO:0000313" key="10">
    <source>
        <dbReference type="EMBL" id="BBH50171.1"/>
    </source>
</evidence>
<protein>
    <recommendedName>
        <fullName evidence="9">Endoribonuclease YbeY</fullName>
        <ecNumber evidence="9">3.1.-.-</ecNumber>
    </recommendedName>
</protein>
<comment type="function">
    <text evidence="9">Single strand-specific metallo-endoribonuclease involved in late-stage 70S ribosome quality control and in maturation of the 3' terminus of the 16S rRNA.</text>
</comment>
<evidence type="ECO:0000256" key="9">
    <source>
        <dbReference type="HAMAP-Rule" id="MF_00009"/>
    </source>
</evidence>
<keyword evidence="8 9" id="KW-0862">Zinc</keyword>
<dbReference type="GeneID" id="88848885"/>
<dbReference type="KEGG" id="pcat:Pcatena_07580"/>
<keyword evidence="11" id="KW-1185">Reference proteome</keyword>
<feature type="binding site" evidence="9">
    <location>
        <position position="123"/>
    </location>
    <ligand>
        <name>Zn(2+)</name>
        <dbReference type="ChEBI" id="CHEBI:29105"/>
        <note>catalytic</note>
    </ligand>
</feature>
<dbReference type="InterPro" id="IPR002036">
    <property type="entry name" value="YbeY"/>
</dbReference>
<reference evidence="11" key="1">
    <citation type="submission" date="2018-11" db="EMBL/GenBank/DDBJ databases">
        <title>Comparative genomics of Parolsenella catena and Libanicoccus massiliensis: Reclassification of Libanicoccus massiliensis as Parolsenella massiliensis comb. nov.</title>
        <authorList>
            <person name="Sakamoto M."/>
            <person name="Ikeyama N."/>
            <person name="Murakami T."/>
            <person name="Mori H."/>
            <person name="Yuki M."/>
            <person name="Ohkuma M."/>
        </authorList>
    </citation>
    <scope>NUCLEOTIDE SEQUENCE [LARGE SCALE GENOMIC DNA]</scope>
    <source>
        <strain evidence="11">JCM 31932</strain>
    </source>
</reference>
<dbReference type="PROSITE" id="PS01306">
    <property type="entry name" value="UPF0054"/>
    <property type="match status" value="1"/>
</dbReference>
<accession>A0A3G9JXE8</accession>
<evidence type="ECO:0000256" key="3">
    <source>
        <dbReference type="ARBA" id="ARBA00022552"/>
    </source>
</evidence>
<evidence type="ECO:0000256" key="7">
    <source>
        <dbReference type="ARBA" id="ARBA00022801"/>
    </source>
</evidence>
<dbReference type="SUPFAM" id="SSF55486">
    <property type="entry name" value="Metalloproteases ('zincins'), catalytic domain"/>
    <property type="match status" value="1"/>
</dbReference>
<dbReference type="GO" id="GO:0004521">
    <property type="term" value="F:RNA endonuclease activity"/>
    <property type="evidence" value="ECO:0007669"/>
    <property type="project" value="UniProtKB-UniRule"/>
</dbReference>
<keyword evidence="9" id="KW-0963">Cytoplasm</keyword>
<dbReference type="PANTHER" id="PTHR46986:SF1">
    <property type="entry name" value="ENDORIBONUCLEASE YBEY, CHLOROPLASTIC"/>
    <property type="match status" value="1"/>
</dbReference>
<comment type="similarity">
    <text evidence="1 9">Belongs to the endoribonuclease YbeY family.</text>
</comment>
<dbReference type="InterPro" id="IPR020549">
    <property type="entry name" value="YbeY_CS"/>
</dbReference>
<name>A0A3G9JXE8_9ACTN</name>
<dbReference type="HAMAP" id="MF_00009">
    <property type="entry name" value="Endoribonucl_YbeY"/>
    <property type="match status" value="1"/>
</dbReference>
<gene>
    <name evidence="9 10" type="primary">ybeY</name>
    <name evidence="10" type="ORF">Pcatena_07580</name>
</gene>
<evidence type="ECO:0000256" key="2">
    <source>
        <dbReference type="ARBA" id="ARBA00022517"/>
    </source>
</evidence>
<proteinExistence type="inferred from homology"/>
<dbReference type="AlphaFoldDB" id="A0A3G9JXE8"/>